<dbReference type="EMBL" id="BMZD01000002">
    <property type="protein sequence ID" value="GGZ93404.1"/>
    <property type="molecule type" value="Genomic_DNA"/>
</dbReference>
<reference evidence="2" key="1">
    <citation type="journal article" date="2014" name="Int. J. Syst. Evol. Microbiol.">
        <title>Complete genome sequence of Corynebacterium casei LMG S-19264T (=DSM 44701T), isolated from a smear-ripened cheese.</title>
        <authorList>
            <consortium name="US DOE Joint Genome Institute (JGI-PGF)"/>
            <person name="Walter F."/>
            <person name="Albersmeier A."/>
            <person name="Kalinowski J."/>
            <person name="Ruckert C."/>
        </authorList>
    </citation>
    <scope>NUCLEOTIDE SEQUENCE</scope>
    <source>
        <strain evidence="2">KCTC 32422</strain>
    </source>
</reference>
<evidence type="ECO:0000313" key="2">
    <source>
        <dbReference type="EMBL" id="GGZ93404.1"/>
    </source>
</evidence>
<sequence length="248" mass="26843">METLLILGGIIFVFWLIGQMGGGSSNSRTNGSSAPPIRKEPERPKDVYRPKQSPTAGSRIKFNEVAGNRNDGPIDLVGLHDAFTGEALNKALGLYQCTSCKVYYHTESFQVLRQENSSQCVACGSSSIVSITAGQQGVGGGRDYNPEVITLANFRSHFNRVVTFEGAVRSVKVSRRGTDYAVMFENAVWAKGLKLVFFKGSVGAVGGPSFIKSLAGSTVKVRGLLVNHPSFGPQIIITQRNMILEVRR</sequence>
<feature type="region of interest" description="Disordered" evidence="1">
    <location>
        <begin position="24"/>
        <end position="55"/>
    </location>
</feature>
<reference evidence="2" key="2">
    <citation type="submission" date="2020-09" db="EMBL/GenBank/DDBJ databases">
        <authorList>
            <person name="Sun Q."/>
            <person name="Kim S."/>
        </authorList>
    </citation>
    <scope>NUCLEOTIDE SEQUENCE</scope>
    <source>
        <strain evidence="2">KCTC 32422</strain>
    </source>
</reference>
<name>A0A918RB43_9SPHN</name>
<accession>A0A918RB43</accession>
<dbReference type="RefSeq" id="WP_189539471.1">
    <property type="nucleotide sequence ID" value="NZ_BMZD01000002.1"/>
</dbReference>
<gene>
    <name evidence="2" type="ORF">GCM10011617_11560</name>
</gene>
<keyword evidence="3" id="KW-1185">Reference proteome</keyword>
<comment type="caution">
    <text evidence="2">The sequence shown here is derived from an EMBL/GenBank/DDBJ whole genome shotgun (WGS) entry which is preliminary data.</text>
</comment>
<proteinExistence type="predicted"/>
<dbReference type="AlphaFoldDB" id="A0A918RB43"/>
<evidence type="ECO:0000313" key="3">
    <source>
        <dbReference type="Proteomes" id="UP000634139"/>
    </source>
</evidence>
<dbReference type="Proteomes" id="UP000634139">
    <property type="component" value="Unassembled WGS sequence"/>
</dbReference>
<evidence type="ECO:0000256" key="1">
    <source>
        <dbReference type="SAM" id="MobiDB-lite"/>
    </source>
</evidence>
<feature type="compositionally biased region" description="Basic and acidic residues" evidence="1">
    <location>
        <begin position="37"/>
        <end position="49"/>
    </location>
</feature>
<organism evidence="2 3">
    <name type="scientific">Novosphingobium arvoryzae</name>
    <dbReference type="NCBI Taxonomy" id="1256514"/>
    <lineage>
        <taxon>Bacteria</taxon>
        <taxon>Pseudomonadati</taxon>
        <taxon>Pseudomonadota</taxon>
        <taxon>Alphaproteobacteria</taxon>
        <taxon>Sphingomonadales</taxon>
        <taxon>Sphingomonadaceae</taxon>
        <taxon>Novosphingobium</taxon>
    </lineage>
</organism>
<protein>
    <submittedName>
        <fullName evidence="2">Uncharacterized protein</fullName>
    </submittedName>
</protein>